<dbReference type="AlphaFoldDB" id="A0A6M1RUX1"/>
<accession>A0A6M1RUX1</accession>
<name>A0A6M1RUX1_9BACT</name>
<dbReference type="RefSeq" id="WP_165107106.1">
    <property type="nucleotide sequence ID" value="NZ_JAAKYA010000051.1"/>
</dbReference>
<proteinExistence type="predicted"/>
<keyword evidence="2" id="KW-1185">Reference proteome</keyword>
<evidence type="ECO:0000313" key="1">
    <source>
        <dbReference type="EMBL" id="NGO39221.1"/>
    </source>
</evidence>
<dbReference type="EMBL" id="JAAKYA010000051">
    <property type="protein sequence ID" value="NGO39221.1"/>
    <property type="molecule type" value="Genomic_DNA"/>
</dbReference>
<evidence type="ECO:0000313" key="2">
    <source>
        <dbReference type="Proteomes" id="UP000477311"/>
    </source>
</evidence>
<reference evidence="1 2" key="1">
    <citation type="submission" date="2020-02" db="EMBL/GenBank/DDBJ databases">
        <title>Draft genome sequence of Limisphaera ngatamarikiensis NGM72.4T, a thermophilic Verrucomicrobia grouped in subdivision 3.</title>
        <authorList>
            <person name="Carere C.R."/>
            <person name="Steen J."/>
            <person name="Hugenholtz P."/>
            <person name="Stott M.B."/>
        </authorList>
    </citation>
    <scope>NUCLEOTIDE SEQUENCE [LARGE SCALE GENOMIC DNA]</scope>
    <source>
        <strain evidence="1 2">NGM72.4</strain>
    </source>
</reference>
<gene>
    <name evidence="1" type="ORF">G4L39_07390</name>
</gene>
<organism evidence="1 2">
    <name type="scientific">Limisphaera ngatamarikiensis</name>
    <dbReference type="NCBI Taxonomy" id="1324935"/>
    <lineage>
        <taxon>Bacteria</taxon>
        <taxon>Pseudomonadati</taxon>
        <taxon>Verrucomicrobiota</taxon>
        <taxon>Verrucomicrobiia</taxon>
        <taxon>Limisphaerales</taxon>
        <taxon>Limisphaeraceae</taxon>
        <taxon>Limisphaera</taxon>
    </lineage>
</organism>
<comment type="caution">
    <text evidence="1">The sequence shown here is derived from an EMBL/GenBank/DDBJ whole genome shotgun (WGS) entry which is preliminary data.</text>
</comment>
<sequence length="132" mass="14424">MKVTIALLVGALALLVVVSVVILWLAAPQPWPVPPGTLTVKKVAFDGQSYVKIEGEPMNALGQVQSINVEVDDDAQRIVVSRCIVRWSPFSRVTVNNQWPVFYPLDSLKPGRYSVVYLTKDGEGTAGYVDVP</sequence>
<protein>
    <submittedName>
        <fullName evidence="1">Uncharacterized protein</fullName>
    </submittedName>
</protein>
<dbReference type="Proteomes" id="UP000477311">
    <property type="component" value="Unassembled WGS sequence"/>
</dbReference>